<dbReference type="RefSeq" id="WP_246438148.1">
    <property type="nucleotide sequence ID" value="NZ_JACHIG010000004.1"/>
</dbReference>
<keyword evidence="6 16" id="KW-0285">Flavoprotein</keyword>
<comment type="subcellular location">
    <subcellularLocation>
        <location evidence="1">Cytoplasm</location>
    </subcellularLocation>
</comment>
<reference evidence="19 20" key="1">
    <citation type="submission" date="2020-08" db="EMBL/GenBank/DDBJ databases">
        <title>Genomic Encyclopedia of Type Strains, Phase IV (KMG-IV): sequencing the most valuable type-strain genomes for metagenomic binning, comparative biology and taxonomic classification.</title>
        <authorList>
            <person name="Goeker M."/>
        </authorList>
    </citation>
    <scope>NUCLEOTIDE SEQUENCE [LARGE SCALE GENOMIC DNA]</scope>
    <source>
        <strain evidence="19 20">DSM 12252</strain>
    </source>
</reference>
<dbReference type="GO" id="GO:0050660">
    <property type="term" value="F:flavin adenine dinucleotide binding"/>
    <property type="evidence" value="ECO:0007669"/>
    <property type="project" value="InterPro"/>
</dbReference>
<dbReference type="Gene3D" id="3.50.50.60">
    <property type="entry name" value="FAD/NAD(P)-binding domain"/>
    <property type="match status" value="2"/>
</dbReference>
<evidence type="ECO:0000256" key="12">
    <source>
        <dbReference type="ARBA" id="ARBA00049187"/>
    </source>
</evidence>
<dbReference type="SUPFAM" id="SSF55424">
    <property type="entry name" value="FAD/NAD-linked reductases, dimerisation (C-terminal) domain"/>
    <property type="match status" value="1"/>
</dbReference>
<dbReference type="SUPFAM" id="SSF51905">
    <property type="entry name" value="FAD/NAD(P)-binding domain"/>
    <property type="match status" value="1"/>
</dbReference>
<dbReference type="InterPro" id="IPR001100">
    <property type="entry name" value="Pyr_nuc-diS_OxRdtase"/>
</dbReference>
<dbReference type="PIRSF" id="PIRSF000350">
    <property type="entry name" value="Mercury_reductase_MerA"/>
    <property type="match status" value="1"/>
</dbReference>
<comment type="cofactor">
    <cofactor evidence="14 16">
        <name>FAD</name>
        <dbReference type="ChEBI" id="CHEBI:57692"/>
    </cofactor>
    <text evidence="14 16">Binds 1 FAD per subunit.</text>
</comment>
<organism evidence="19 20">
    <name type="scientific">Prosthecobacter vanneervenii</name>
    <dbReference type="NCBI Taxonomy" id="48466"/>
    <lineage>
        <taxon>Bacteria</taxon>
        <taxon>Pseudomonadati</taxon>
        <taxon>Verrucomicrobiota</taxon>
        <taxon>Verrucomicrobiia</taxon>
        <taxon>Verrucomicrobiales</taxon>
        <taxon>Verrucomicrobiaceae</taxon>
        <taxon>Prosthecobacter</taxon>
    </lineage>
</organism>
<evidence type="ECO:0000313" key="19">
    <source>
        <dbReference type="EMBL" id="MBB5032695.1"/>
    </source>
</evidence>
<feature type="binding site" evidence="14">
    <location>
        <begin position="189"/>
        <end position="196"/>
    </location>
    <ligand>
        <name>NAD(+)</name>
        <dbReference type="ChEBI" id="CHEBI:57540"/>
    </ligand>
</feature>
<dbReference type="PRINTS" id="PR00411">
    <property type="entry name" value="PNDRDTASEI"/>
</dbReference>
<protein>
    <recommendedName>
        <fullName evidence="4 16">Dihydrolipoyl dehydrogenase</fullName>
        <ecNumber evidence="3 16">1.8.1.4</ecNumber>
    </recommendedName>
</protein>
<name>A0A7W7YAV0_9BACT</name>
<keyword evidence="9 14" id="KW-0520">NAD</keyword>
<dbReference type="InterPro" id="IPR012999">
    <property type="entry name" value="Pyr_OxRdtase_I_AS"/>
</dbReference>
<dbReference type="Pfam" id="PF07992">
    <property type="entry name" value="Pyr_redox_2"/>
    <property type="match status" value="1"/>
</dbReference>
<evidence type="ECO:0000256" key="9">
    <source>
        <dbReference type="ARBA" id="ARBA00023027"/>
    </source>
</evidence>
<accession>A0A7W7YAV0</accession>
<evidence type="ECO:0000256" key="8">
    <source>
        <dbReference type="ARBA" id="ARBA00023002"/>
    </source>
</evidence>
<dbReference type="GO" id="GO:0006103">
    <property type="term" value="P:2-oxoglutarate metabolic process"/>
    <property type="evidence" value="ECO:0007669"/>
    <property type="project" value="TreeGrafter"/>
</dbReference>
<evidence type="ECO:0000313" key="20">
    <source>
        <dbReference type="Proteomes" id="UP000590740"/>
    </source>
</evidence>
<keyword evidence="14" id="KW-0547">Nucleotide-binding</keyword>
<dbReference type="InterPro" id="IPR050151">
    <property type="entry name" value="Class-I_Pyr_Nuc-Dis_Oxidored"/>
</dbReference>
<dbReference type="InterPro" id="IPR036188">
    <property type="entry name" value="FAD/NAD-bd_sf"/>
</dbReference>
<evidence type="ECO:0000256" key="3">
    <source>
        <dbReference type="ARBA" id="ARBA00012608"/>
    </source>
</evidence>
<evidence type="ECO:0000256" key="10">
    <source>
        <dbReference type="ARBA" id="ARBA00023157"/>
    </source>
</evidence>
<dbReference type="PROSITE" id="PS00076">
    <property type="entry name" value="PYRIDINE_REDOX_1"/>
    <property type="match status" value="1"/>
</dbReference>
<evidence type="ECO:0000259" key="18">
    <source>
        <dbReference type="Pfam" id="PF07992"/>
    </source>
</evidence>
<evidence type="ECO:0000256" key="16">
    <source>
        <dbReference type="RuleBase" id="RU003692"/>
    </source>
</evidence>
<dbReference type="InterPro" id="IPR016156">
    <property type="entry name" value="FAD/NAD-linked_Rdtase_dimer_sf"/>
</dbReference>
<keyword evidence="8 16" id="KW-0560">Oxidoreductase</keyword>
<evidence type="ECO:0000256" key="1">
    <source>
        <dbReference type="ARBA" id="ARBA00004496"/>
    </source>
</evidence>
<evidence type="ECO:0000256" key="13">
    <source>
        <dbReference type="PIRSR" id="PIRSR000350-2"/>
    </source>
</evidence>
<keyword evidence="5" id="KW-0963">Cytoplasm</keyword>
<feature type="disulfide bond" description="Redox-active" evidence="15">
    <location>
        <begin position="50"/>
        <end position="55"/>
    </location>
</feature>
<evidence type="ECO:0000256" key="15">
    <source>
        <dbReference type="PIRSR" id="PIRSR000350-4"/>
    </source>
</evidence>
<keyword evidence="11 16" id="KW-0676">Redox-active center</keyword>
<comment type="caution">
    <text evidence="19">The sequence shown here is derived from an EMBL/GenBank/DDBJ whole genome shotgun (WGS) entry which is preliminary data.</text>
</comment>
<evidence type="ECO:0000256" key="2">
    <source>
        <dbReference type="ARBA" id="ARBA00007532"/>
    </source>
</evidence>
<comment type="similarity">
    <text evidence="2 16">Belongs to the class-I pyridine nucleotide-disulfide oxidoreductase family.</text>
</comment>
<dbReference type="AlphaFoldDB" id="A0A7W7YAV0"/>
<feature type="binding site" evidence="14">
    <location>
        <position position="212"/>
    </location>
    <ligand>
        <name>NAD(+)</name>
        <dbReference type="ChEBI" id="CHEBI:57540"/>
    </ligand>
</feature>
<feature type="domain" description="Pyridine nucleotide-disulphide oxidoreductase dimerisation" evidence="17">
    <location>
        <begin position="350"/>
        <end position="457"/>
    </location>
</feature>
<gene>
    <name evidence="19" type="ORF">HNQ65_002277</name>
</gene>
<dbReference type="PANTHER" id="PTHR22912">
    <property type="entry name" value="DISULFIDE OXIDOREDUCTASE"/>
    <property type="match status" value="1"/>
</dbReference>
<comment type="miscellaneous">
    <text evidence="16">The active site is a redox-active disulfide bond.</text>
</comment>
<dbReference type="FunFam" id="3.30.390.30:FF:000001">
    <property type="entry name" value="Dihydrolipoyl dehydrogenase"/>
    <property type="match status" value="1"/>
</dbReference>
<evidence type="ECO:0000259" key="17">
    <source>
        <dbReference type="Pfam" id="PF02852"/>
    </source>
</evidence>
<evidence type="ECO:0000256" key="7">
    <source>
        <dbReference type="ARBA" id="ARBA00022827"/>
    </source>
</evidence>
<feature type="domain" description="FAD/NAD(P)-binding" evidence="18">
    <location>
        <begin position="13"/>
        <end position="330"/>
    </location>
</feature>
<dbReference type="InterPro" id="IPR006258">
    <property type="entry name" value="Lipoamide_DH"/>
</dbReference>
<dbReference type="Pfam" id="PF02852">
    <property type="entry name" value="Pyr_redox_dim"/>
    <property type="match status" value="1"/>
</dbReference>
<evidence type="ECO:0000256" key="11">
    <source>
        <dbReference type="ARBA" id="ARBA00023284"/>
    </source>
</evidence>
<keyword evidence="20" id="KW-1185">Reference proteome</keyword>
<evidence type="ECO:0000256" key="6">
    <source>
        <dbReference type="ARBA" id="ARBA00022630"/>
    </source>
</evidence>
<dbReference type="Gene3D" id="3.30.390.30">
    <property type="match status" value="1"/>
</dbReference>
<comment type="catalytic activity">
    <reaction evidence="12 16">
        <text>N(6)-[(R)-dihydrolipoyl]-L-lysyl-[protein] + NAD(+) = N(6)-[(R)-lipoyl]-L-lysyl-[protein] + NADH + H(+)</text>
        <dbReference type="Rhea" id="RHEA:15045"/>
        <dbReference type="Rhea" id="RHEA-COMP:10474"/>
        <dbReference type="Rhea" id="RHEA-COMP:10475"/>
        <dbReference type="ChEBI" id="CHEBI:15378"/>
        <dbReference type="ChEBI" id="CHEBI:57540"/>
        <dbReference type="ChEBI" id="CHEBI:57945"/>
        <dbReference type="ChEBI" id="CHEBI:83099"/>
        <dbReference type="ChEBI" id="CHEBI:83100"/>
        <dbReference type="EC" id="1.8.1.4"/>
    </reaction>
</comment>
<keyword evidence="10" id="KW-1015">Disulfide bond</keyword>
<dbReference type="PRINTS" id="PR00368">
    <property type="entry name" value="FADPNR"/>
</dbReference>
<feature type="binding site" evidence="14">
    <location>
        <position position="315"/>
    </location>
    <ligand>
        <name>FAD</name>
        <dbReference type="ChEBI" id="CHEBI:57692"/>
    </ligand>
</feature>
<dbReference type="EC" id="1.8.1.4" evidence="3 16"/>
<evidence type="ECO:0000256" key="4">
    <source>
        <dbReference type="ARBA" id="ARBA00016961"/>
    </source>
</evidence>
<dbReference type="InterPro" id="IPR004099">
    <property type="entry name" value="Pyr_nucl-diS_OxRdtase_dimer"/>
</dbReference>
<keyword evidence="7 14" id="KW-0274">FAD</keyword>
<proteinExistence type="inferred from homology"/>
<dbReference type="PANTHER" id="PTHR22912:SF217">
    <property type="entry name" value="DIHYDROLIPOYL DEHYDROGENASE"/>
    <property type="match status" value="1"/>
</dbReference>
<dbReference type="GO" id="GO:0004148">
    <property type="term" value="F:dihydrolipoyl dehydrogenase (NADH) activity"/>
    <property type="evidence" value="ECO:0007669"/>
    <property type="project" value="UniProtKB-EC"/>
</dbReference>
<dbReference type="NCBIfam" id="TIGR01350">
    <property type="entry name" value="lipoamide_DH"/>
    <property type="match status" value="1"/>
</dbReference>
<dbReference type="EMBL" id="JACHIG010000004">
    <property type="protein sequence ID" value="MBB5032695.1"/>
    <property type="molecule type" value="Genomic_DNA"/>
</dbReference>
<feature type="binding site" evidence="14">
    <location>
        <position position="278"/>
    </location>
    <ligand>
        <name>NAD(+)</name>
        <dbReference type="ChEBI" id="CHEBI:57540"/>
    </ligand>
</feature>
<evidence type="ECO:0000256" key="14">
    <source>
        <dbReference type="PIRSR" id="PIRSR000350-3"/>
    </source>
</evidence>
<evidence type="ECO:0000256" key="5">
    <source>
        <dbReference type="ARBA" id="ARBA00022490"/>
    </source>
</evidence>
<feature type="binding site" evidence="14">
    <location>
        <position position="59"/>
    </location>
    <ligand>
        <name>FAD</name>
        <dbReference type="ChEBI" id="CHEBI:57692"/>
    </ligand>
</feature>
<dbReference type="Proteomes" id="UP000590740">
    <property type="component" value="Unassembled WGS sequence"/>
</dbReference>
<dbReference type="GO" id="GO:0005737">
    <property type="term" value="C:cytoplasm"/>
    <property type="evidence" value="ECO:0007669"/>
    <property type="project" value="UniProtKB-SubCell"/>
</dbReference>
<feature type="active site" description="Proton acceptor" evidence="13">
    <location>
        <position position="447"/>
    </location>
</feature>
<dbReference type="InterPro" id="IPR023753">
    <property type="entry name" value="FAD/NAD-binding_dom"/>
</dbReference>
<sequence length="468" mass="49819">MRHTPTHTVYMNYDLIVIGGGPAGYVGAIRAAQLGKKVACVENDRAGGTCLNWGCIPTKALLKNAELYHTLTHRAEEFGLKIGSVEYDWSKVIGRSRGVSDKLNKGIEFLFKKNKVDYLRGTASIPAAGKVEVTAADGSKETHDAANILIATGAKSRPMPGFPFNGKTVIGSKEALTLATQPKSVIVIGAGAIGIEFAYFFNAYGTKVTVVEMLPDILPVEDTEVSKTLEKSLTKAGIRILTNTKVTGTSEDGKGVKISVEGAANETLEADVCLVAIGVAPVLPGGIELKLTERGWLQTDDRYQTSVKGIYGAGDIIGPPWLAHVASYEAVQAVEGIFTKHKPKKVGVFPGCTYCHPQVASIGLTERAAKEKGLKFKVGKFPYVASGKALAAAEPEGFVKILYGEPHGEIIGAHMIGSESTEMIAEIGLAMNLEATWDEIEATIHAHPTLSEMVKEATEVAKGHPIHV</sequence>